<dbReference type="Gene3D" id="1.10.287.130">
    <property type="match status" value="1"/>
</dbReference>
<evidence type="ECO:0000256" key="5">
    <source>
        <dbReference type="ARBA" id="ARBA00022777"/>
    </source>
</evidence>
<dbReference type="CDD" id="cd00082">
    <property type="entry name" value="HisKA"/>
    <property type="match status" value="1"/>
</dbReference>
<dbReference type="InterPro" id="IPR036890">
    <property type="entry name" value="HATPase_C_sf"/>
</dbReference>
<keyword evidence="6" id="KW-0902">Two-component regulatory system</keyword>
<dbReference type="RefSeq" id="WP_353723035.1">
    <property type="nucleotide sequence ID" value="NZ_CP159289.1"/>
</dbReference>
<keyword evidence="3" id="KW-0597">Phosphoprotein</keyword>
<dbReference type="GO" id="GO:0000155">
    <property type="term" value="F:phosphorelay sensor kinase activity"/>
    <property type="evidence" value="ECO:0007669"/>
    <property type="project" value="InterPro"/>
</dbReference>
<evidence type="ECO:0000256" key="7">
    <source>
        <dbReference type="SAM" id="Coils"/>
    </source>
</evidence>
<reference evidence="9" key="1">
    <citation type="submission" date="2024-06" db="EMBL/GenBank/DDBJ databases">
        <title>Sequencing and assembly of the genome of Dyadobacter sp. strain 676, a symbiont of Cyamopsis tetragonoloba.</title>
        <authorList>
            <person name="Guro P."/>
            <person name="Sazanova A."/>
            <person name="Kuznetsova I."/>
            <person name="Belimov A."/>
            <person name="Safronova V."/>
        </authorList>
    </citation>
    <scope>NUCLEOTIDE SEQUENCE</scope>
    <source>
        <strain evidence="9">676</strain>
    </source>
</reference>
<dbReference type="InterPro" id="IPR003661">
    <property type="entry name" value="HisK_dim/P_dom"/>
</dbReference>
<dbReference type="PROSITE" id="PS50109">
    <property type="entry name" value="HIS_KIN"/>
    <property type="match status" value="1"/>
</dbReference>
<dbReference type="SUPFAM" id="SSF55874">
    <property type="entry name" value="ATPase domain of HSP90 chaperone/DNA topoisomerase II/histidine kinase"/>
    <property type="match status" value="1"/>
</dbReference>
<name>A0AAU8FUB3_9BACT</name>
<keyword evidence="5 9" id="KW-0418">Kinase</keyword>
<dbReference type="PANTHER" id="PTHR43711">
    <property type="entry name" value="TWO-COMPONENT HISTIDINE KINASE"/>
    <property type="match status" value="1"/>
</dbReference>
<dbReference type="SMART" id="SM00388">
    <property type="entry name" value="HisKA"/>
    <property type="match status" value="1"/>
</dbReference>
<comment type="catalytic activity">
    <reaction evidence="1">
        <text>ATP + protein L-histidine = ADP + protein N-phospho-L-histidine.</text>
        <dbReference type="EC" id="2.7.13.3"/>
    </reaction>
</comment>
<feature type="coiled-coil region" evidence="7">
    <location>
        <begin position="153"/>
        <end position="183"/>
    </location>
</feature>
<dbReference type="SUPFAM" id="SSF47384">
    <property type="entry name" value="Homodimeric domain of signal transducing histidine kinase"/>
    <property type="match status" value="1"/>
</dbReference>
<dbReference type="Pfam" id="PF02518">
    <property type="entry name" value="HATPase_c"/>
    <property type="match status" value="1"/>
</dbReference>
<dbReference type="AlphaFoldDB" id="A0AAU8FUB3"/>
<dbReference type="InterPro" id="IPR005467">
    <property type="entry name" value="His_kinase_dom"/>
</dbReference>
<protein>
    <recommendedName>
        <fullName evidence="2">histidine kinase</fullName>
        <ecNumber evidence="2">2.7.13.3</ecNumber>
    </recommendedName>
</protein>
<dbReference type="EC" id="2.7.13.3" evidence="2"/>
<keyword evidence="7" id="KW-0175">Coiled coil</keyword>
<dbReference type="InterPro" id="IPR004358">
    <property type="entry name" value="Sig_transdc_His_kin-like_C"/>
</dbReference>
<gene>
    <name evidence="9" type="ORF">ABV298_15910</name>
</gene>
<dbReference type="SMART" id="SM00387">
    <property type="entry name" value="HATPase_c"/>
    <property type="match status" value="1"/>
</dbReference>
<dbReference type="InterPro" id="IPR050736">
    <property type="entry name" value="Sensor_HK_Regulatory"/>
</dbReference>
<evidence type="ECO:0000256" key="6">
    <source>
        <dbReference type="ARBA" id="ARBA00023012"/>
    </source>
</evidence>
<proteinExistence type="predicted"/>
<dbReference type="Pfam" id="PF00512">
    <property type="entry name" value="HisKA"/>
    <property type="match status" value="1"/>
</dbReference>
<evidence type="ECO:0000259" key="8">
    <source>
        <dbReference type="PROSITE" id="PS50109"/>
    </source>
</evidence>
<dbReference type="InterPro" id="IPR003594">
    <property type="entry name" value="HATPase_dom"/>
</dbReference>
<evidence type="ECO:0000313" key="9">
    <source>
        <dbReference type="EMBL" id="XCH27792.1"/>
    </source>
</evidence>
<dbReference type="Gene3D" id="3.30.565.10">
    <property type="entry name" value="Histidine kinase-like ATPase, C-terminal domain"/>
    <property type="match status" value="1"/>
</dbReference>
<dbReference type="EMBL" id="CP159289">
    <property type="protein sequence ID" value="XCH27792.1"/>
    <property type="molecule type" value="Genomic_DNA"/>
</dbReference>
<evidence type="ECO:0000256" key="4">
    <source>
        <dbReference type="ARBA" id="ARBA00022679"/>
    </source>
</evidence>
<dbReference type="PRINTS" id="PR00344">
    <property type="entry name" value="BCTRLSENSOR"/>
</dbReference>
<feature type="domain" description="Histidine kinase" evidence="8">
    <location>
        <begin position="183"/>
        <end position="397"/>
    </location>
</feature>
<evidence type="ECO:0000256" key="3">
    <source>
        <dbReference type="ARBA" id="ARBA00022553"/>
    </source>
</evidence>
<keyword evidence="4" id="KW-0808">Transferase</keyword>
<dbReference type="InterPro" id="IPR036097">
    <property type="entry name" value="HisK_dim/P_sf"/>
</dbReference>
<dbReference type="CDD" id="cd00075">
    <property type="entry name" value="HATPase"/>
    <property type="match status" value="1"/>
</dbReference>
<organism evidence="9">
    <name type="scientific">Dyadobacter sp. 676</name>
    <dbReference type="NCBI Taxonomy" id="3088362"/>
    <lineage>
        <taxon>Bacteria</taxon>
        <taxon>Pseudomonadati</taxon>
        <taxon>Bacteroidota</taxon>
        <taxon>Cytophagia</taxon>
        <taxon>Cytophagales</taxon>
        <taxon>Spirosomataceae</taxon>
        <taxon>Dyadobacter</taxon>
    </lineage>
</organism>
<accession>A0AAU8FUB3</accession>
<evidence type="ECO:0000256" key="1">
    <source>
        <dbReference type="ARBA" id="ARBA00000085"/>
    </source>
</evidence>
<dbReference type="PANTHER" id="PTHR43711:SF1">
    <property type="entry name" value="HISTIDINE KINASE 1"/>
    <property type="match status" value="1"/>
</dbReference>
<evidence type="ECO:0000256" key="2">
    <source>
        <dbReference type="ARBA" id="ARBA00012438"/>
    </source>
</evidence>
<sequence>MTFSHNPDGTAVSNLAHYLVVRRPQLLDDWHNACQADLSLNAGTSLSSKQFRNQIPLMLDMLGLRLESRDDGAQFNVLASNHGLHRWQKGYSLSELVAEMQHLCRLLLAQFRSFWQLQPSSDCDGMSHSYEQLFEFGNQVNTGSIAQYADLQKQAAFRRVDALQKALDEINEMAKQRSNLLRHSSHDLRGSFGALLGAASLLELTDVPESDRKMAVKILHSNLSNCRSLITQLMDLARLEAGQDVVDIQAVDVGQLLTGLVMAYQPLANERGILLKGEGPASLPVECDPVQLQRIIQNLVLNALKHTTSGWVAVCWEKLDNHHWMVSIQDTGPGLPTSMQSHPLDQVQVMETVFTQKGEGIGLSIVKGLCELLRANLQIESKPGEGTKFNIRLAIGWQS</sequence>